<feature type="transmembrane region" description="Helical" evidence="9">
    <location>
        <begin position="128"/>
        <end position="154"/>
    </location>
</feature>
<dbReference type="PROSITE" id="PS00211">
    <property type="entry name" value="ABC_TRANSPORTER_1"/>
    <property type="match status" value="1"/>
</dbReference>
<dbReference type="Pfam" id="PF00005">
    <property type="entry name" value="ABC_tran"/>
    <property type="match status" value="1"/>
</dbReference>
<proteinExistence type="inferred from homology"/>
<accession>A0A211ZTR1</accession>
<dbReference type="InterPro" id="IPR050086">
    <property type="entry name" value="MetN_ABC_transporter-like"/>
</dbReference>
<evidence type="ECO:0000313" key="12">
    <source>
        <dbReference type="EMBL" id="OWJ68619.1"/>
    </source>
</evidence>
<dbReference type="InterPro" id="IPR017871">
    <property type="entry name" value="ABC_transporter-like_CS"/>
</dbReference>
<dbReference type="InterPro" id="IPR000515">
    <property type="entry name" value="MetI-like"/>
</dbReference>
<evidence type="ECO:0000256" key="5">
    <source>
        <dbReference type="ARBA" id="ARBA00022741"/>
    </source>
</evidence>
<sequence length="613" mass="66896">MTSPDIDLQDRPRLLPRLAEAAPEAVRRRDLAEARDYSRHRVVGARHPGRTAGTLAAAAVIVVVLHSILTNERWEWGVFAEWFFAEPVMDGLGRTILLTAAGSALGFLLGTGLALARVSRSPLLSGLAWGYIWLLRSIPLIVLLLILFNLGYLYETVRLGIPFTDMVFGEYPTVSLLGPYAAALLGLSLNQAAFSAEIIRGGILSVDQGQLEAAAALGLPRRRQAFRIVLPQAMRAILPTAFNELIGLAKGTSMVYVLALPELFYTVQVIYRRNLAVIPLLMVATVWYLIIMIVLSVIQFYIERHFARGALRTLPPTPIQRLRAWRAGRRAEPVLAEPVRIAAAPAAPRPSQPAWQPLSAGRGEVRIQGVSKSFGSLKVLDEVSLTIPSGDVTVILGPSGSGKSTLLRSVNHLEKVDAGFITVDGALLGYRERGDTLYELKEAEILKRRVDVGMVFQTFNLFPHLTVLENVIEAPVALRRKPKAEATEEALALLARVGLSDKAQAYPRQLSGGQQQRVAIARALALKPKVLLFDEPTSALDPELVGEVLDVIRTLARSGTTLVIVTHEIGFAREVADSVVFMDGGRILEQGPPDQVFAAPRHPRTAEFLAKVL</sequence>
<dbReference type="OrthoDB" id="7242531at2"/>
<dbReference type="EMBL" id="NHON01000004">
    <property type="protein sequence ID" value="OWJ68619.1"/>
    <property type="molecule type" value="Genomic_DNA"/>
</dbReference>
<dbReference type="GO" id="GO:0055085">
    <property type="term" value="P:transmembrane transport"/>
    <property type="evidence" value="ECO:0007669"/>
    <property type="project" value="InterPro"/>
</dbReference>
<keyword evidence="5" id="KW-0547">Nucleotide-binding</keyword>
<dbReference type="FunFam" id="3.40.50.300:FF:000020">
    <property type="entry name" value="Amino acid ABC transporter ATP-binding component"/>
    <property type="match status" value="1"/>
</dbReference>
<dbReference type="RefSeq" id="WP_088149756.1">
    <property type="nucleotide sequence ID" value="NZ_NHON01000004.1"/>
</dbReference>
<comment type="similarity">
    <text evidence="2">Belongs to the ABC transporter superfamily.</text>
</comment>
<keyword evidence="13" id="KW-1185">Reference proteome</keyword>
<dbReference type="GO" id="GO:0005886">
    <property type="term" value="C:plasma membrane"/>
    <property type="evidence" value="ECO:0007669"/>
    <property type="project" value="UniProtKB-SubCell"/>
</dbReference>
<feature type="transmembrane region" description="Helical" evidence="9">
    <location>
        <begin position="96"/>
        <end position="116"/>
    </location>
</feature>
<evidence type="ECO:0000256" key="4">
    <source>
        <dbReference type="ARBA" id="ARBA00022692"/>
    </source>
</evidence>
<comment type="caution">
    <text evidence="12">The sequence shown here is derived from an EMBL/GenBank/DDBJ whole genome shotgun (WGS) entry which is preliminary data.</text>
</comment>
<dbReference type="Proteomes" id="UP000196655">
    <property type="component" value="Unassembled WGS sequence"/>
</dbReference>
<organism evidence="12 13">
    <name type="scientific">Inquilinus limosus</name>
    <dbReference type="NCBI Taxonomy" id="171674"/>
    <lineage>
        <taxon>Bacteria</taxon>
        <taxon>Pseudomonadati</taxon>
        <taxon>Pseudomonadota</taxon>
        <taxon>Alphaproteobacteria</taxon>
        <taxon>Rhodospirillales</taxon>
        <taxon>Rhodospirillaceae</taxon>
        <taxon>Inquilinus</taxon>
    </lineage>
</organism>
<reference evidence="13" key="1">
    <citation type="submission" date="2017-05" db="EMBL/GenBank/DDBJ databases">
        <authorList>
            <person name="Macchi M."/>
            <person name="Festa S."/>
            <person name="Coppotelli B.M."/>
            <person name="Morelli I.S."/>
        </authorList>
    </citation>
    <scope>NUCLEOTIDE SEQUENCE [LARGE SCALE GENOMIC DNA]</scope>
    <source>
        <strain evidence="13">I</strain>
    </source>
</reference>
<evidence type="ECO:0000259" key="11">
    <source>
        <dbReference type="PROSITE" id="PS50928"/>
    </source>
</evidence>
<protein>
    <submittedName>
        <fullName evidence="12">ABC transporter ATP-binding protein</fullName>
    </submittedName>
</protein>
<dbReference type="SMART" id="SM00382">
    <property type="entry name" value="AAA"/>
    <property type="match status" value="1"/>
</dbReference>
<dbReference type="PANTHER" id="PTHR43166:SF4">
    <property type="entry name" value="PHOSPHONATES IMPORT ATP-BINDING PROTEIN PHNC"/>
    <property type="match status" value="1"/>
</dbReference>
<dbReference type="InterPro" id="IPR003439">
    <property type="entry name" value="ABC_transporter-like_ATP-bd"/>
</dbReference>
<dbReference type="SUPFAM" id="SSF161098">
    <property type="entry name" value="MetI-like"/>
    <property type="match status" value="1"/>
</dbReference>
<keyword evidence="3 9" id="KW-0813">Transport</keyword>
<evidence type="ECO:0000313" key="13">
    <source>
        <dbReference type="Proteomes" id="UP000196655"/>
    </source>
</evidence>
<feature type="domain" description="ABC transmembrane type-1" evidence="11">
    <location>
        <begin position="92"/>
        <end position="299"/>
    </location>
</feature>
<evidence type="ECO:0000256" key="8">
    <source>
        <dbReference type="ARBA" id="ARBA00023136"/>
    </source>
</evidence>
<gene>
    <name evidence="12" type="ORF">BWR60_04205</name>
</gene>
<evidence type="ECO:0000256" key="7">
    <source>
        <dbReference type="ARBA" id="ARBA00022989"/>
    </source>
</evidence>
<dbReference type="AlphaFoldDB" id="A0A211ZTR1"/>
<dbReference type="Gene3D" id="3.40.50.300">
    <property type="entry name" value="P-loop containing nucleotide triphosphate hydrolases"/>
    <property type="match status" value="1"/>
</dbReference>
<dbReference type="InterPro" id="IPR027417">
    <property type="entry name" value="P-loop_NTPase"/>
</dbReference>
<dbReference type="InterPro" id="IPR035906">
    <property type="entry name" value="MetI-like_sf"/>
</dbReference>
<dbReference type="Gene3D" id="1.10.3720.10">
    <property type="entry name" value="MetI-like"/>
    <property type="match status" value="1"/>
</dbReference>
<keyword evidence="6 12" id="KW-0067">ATP-binding</keyword>
<evidence type="ECO:0000256" key="9">
    <source>
        <dbReference type="RuleBase" id="RU363032"/>
    </source>
</evidence>
<feature type="transmembrane region" description="Helical" evidence="9">
    <location>
        <begin position="277"/>
        <end position="302"/>
    </location>
</feature>
<comment type="similarity">
    <text evidence="9">Belongs to the binding-protein-dependent transport system permease family.</text>
</comment>
<dbReference type="SUPFAM" id="SSF52540">
    <property type="entry name" value="P-loop containing nucleoside triphosphate hydrolases"/>
    <property type="match status" value="1"/>
</dbReference>
<dbReference type="InterPro" id="IPR003593">
    <property type="entry name" value="AAA+_ATPase"/>
</dbReference>
<keyword evidence="7 9" id="KW-1133">Transmembrane helix</keyword>
<dbReference type="GO" id="GO:0005524">
    <property type="term" value="F:ATP binding"/>
    <property type="evidence" value="ECO:0007669"/>
    <property type="project" value="UniProtKB-KW"/>
</dbReference>
<comment type="subcellular location">
    <subcellularLocation>
        <location evidence="1 9">Cell membrane</location>
        <topology evidence="1 9">Multi-pass membrane protein</topology>
    </subcellularLocation>
</comment>
<dbReference type="GO" id="GO:0016887">
    <property type="term" value="F:ATP hydrolysis activity"/>
    <property type="evidence" value="ECO:0007669"/>
    <property type="project" value="InterPro"/>
</dbReference>
<feature type="domain" description="ABC transporter" evidence="10">
    <location>
        <begin position="365"/>
        <end position="609"/>
    </location>
</feature>
<dbReference type="Pfam" id="PF00528">
    <property type="entry name" value="BPD_transp_1"/>
    <property type="match status" value="1"/>
</dbReference>
<evidence type="ECO:0000256" key="6">
    <source>
        <dbReference type="ARBA" id="ARBA00022840"/>
    </source>
</evidence>
<evidence type="ECO:0000256" key="2">
    <source>
        <dbReference type="ARBA" id="ARBA00005417"/>
    </source>
</evidence>
<evidence type="ECO:0000259" key="10">
    <source>
        <dbReference type="PROSITE" id="PS50893"/>
    </source>
</evidence>
<dbReference type="PROSITE" id="PS50893">
    <property type="entry name" value="ABC_TRANSPORTER_2"/>
    <property type="match status" value="1"/>
</dbReference>
<name>A0A211ZTR1_9PROT</name>
<keyword evidence="4 9" id="KW-0812">Transmembrane</keyword>
<feature type="transmembrane region" description="Helical" evidence="9">
    <location>
        <begin position="253"/>
        <end position="271"/>
    </location>
</feature>
<dbReference type="PROSITE" id="PS50928">
    <property type="entry name" value="ABC_TM1"/>
    <property type="match status" value="1"/>
</dbReference>
<feature type="transmembrane region" description="Helical" evidence="9">
    <location>
        <begin position="51"/>
        <end position="69"/>
    </location>
</feature>
<evidence type="ECO:0000256" key="1">
    <source>
        <dbReference type="ARBA" id="ARBA00004651"/>
    </source>
</evidence>
<evidence type="ECO:0000256" key="3">
    <source>
        <dbReference type="ARBA" id="ARBA00022448"/>
    </source>
</evidence>
<dbReference type="CDD" id="cd03262">
    <property type="entry name" value="ABC_HisP_GlnQ"/>
    <property type="match status" value="1"/>
</dbReference>
<keyword evidence="8 9" id="KW-0472">Membrane</keyword>
<dbReference type="CDD" id="cd06261">
    <property type="entry name" value="TM_PBP2"/>
    <property type="match status" value="1"/>
</dbReference>
<dbReference type="PANTHER" id="PTHR43166">
    <property type="entry name" value="AMINO ACID IMPORT ATP-BINDING PROTEIN"/>
    <property type="match status" value="1"/>
</dbReference>
<feature type="transmembrane region" description="Helical" evidence="9">
    <location>
        <begin position="174"/>
        <end position="194"/>
    </location>
</feature>